<feature type="transmembrane region" description="Helical" evidence="6">
    <location>
        <begin position="14"/>
        <end position="32"/>
    </location>
</feature>
<dbReference type="InterPro" id="IPR036890">
    <property type="entry name" value="HATPase_C_sf"/>
</dbReference>
<dbReference type="AlphaFoldDB" id="A0A371PGG9"/>
<feature type="transmembrane region" description="Helical" evidence="6">
    <location>
        <begin position="134"/>
        <end position="151"/>
    </location>
</feature>
<dbReference type="GO" id="GO:0016020">
    <property type="term" value="C:membrane"/>
    <property type="evidence" value="ECO:0007669"/>
    <property type="project" value="InterPro"/>
</dbReference>
<protein>
    <recommendedName>
        <fullName evidence="2">histidine kinase</fullName>
        <ecNumber evidence="2">2.7.13.3</ecNumber>
    </recommendedName>
</protein>
<keyword evidence="3" id="KW-0808">Transferase</keyword>
<comment type="caution">
    <text evidence="8">The sequence shown here is derived from an EMBL/GenBank/DDBJ whole genome shotgun (WGS) entry which is preliminary data.</text>
</comment>
<reference evidence="8 9" key="1">
    <citation type="submission" date="2018-08" db="EMBL/GenBank/DDBJ databases">
        <title>Paenibacillus sp. M4BSY-1, whole genome shotgun sequence.</title>
        <authorList>
            <person name="Tuo L."/>
        </authorList>
    </citation>
    <scope>NUCLEOTIDE SEQUENCE [LARGE SCALE GENOMIC DNA]</scope>
    <source>
        <strain evidence="8 9">M4BSY-1</strain>
    </source>
</reference>
<dbReference type="OrthoDB" id="9797605at2"/>
<keyword evidence="9" id="KW-1185">Reference proteome</keyword>
<sequence>MWKKIYPRDQIEKYLIFDVLVVVLFIYQVFIVSNSIQPVGKIAAFLLFLATFYVGLWYRDWRLLAASLVWCVLFAWLGLYIDKWMLLNGFVFADLLGRTKRLWVIMGGMAGIVVMYLVHSWLDTGSFFALFKDLFFASMIMQLTTTIVVHTKEKTKHMKEKLDIASAQLEHYIQEEERNRIARDLHDTLGQTLTMIKLKSELTIRLVEKHPEKAKVELNDILDTSRYALRQVRELVTDMRFVSLAKEIVRSRELLRAADIDMSVIGEGPRSLTDVAETMVALSLREAVTNMIKHSEATICTLTHYEQGEHYYIQIIDNGKGLNQQGQGNGLQSMRERMAMLHGEAYMTANPDKGAVVTLKLPFMNNGRV</sequence>
<keyword evidence="6" id="KW-1133">Transmembrane helix</keyword>
<comment type="catalytic activity">
    <reaction evidence="1">
        <text>ATP + protein L-histidine = ADP + protein N-phospho-L-histidine.</text>
        <dbReference type="EC" id="2.7.13.3"/>
    </reaction>
</comment>
<dbReference type="PANTHER" id="PTHR24421:SF63">
    <property type="entry name" value="SENSOR HISTIDINE KINASE DESK"/>
    <property type="match status" value="1"/>
</dbReference>
<dbReference type="CDD" id="cd16917">
    <property type="entry name" value="HATPase_UhpB-NarQ-NarX-like"/>
    <property type="match status" value="1"/>
</dbReference>
<feature type="domain" description="Histidine kinase/HSP90-like ATPase" evidence="7">
    <location>
        <begin position="275"/>
        <end position="365"/>
    </location>
</feature>
<dbReference type="RefSeq" id="WP_116046831.1">
    <property type="nucleotide sequence ID" value="NZ_QUBQ01000002.1"/>
</dbReference>
<evidence type="ECO:0000256" key="6">
    <source>
        <dbReference type="SAM" id="Phobius"/>
    </source>
</evidence>
<dbReference type="Gene3D" id="3.30.565.10">
    <property type="entry name" value="Histidine kinase-like ATPase, C-terminal domain"/>
    <property type="match status" value="1"/>
</dbReference>
<keyword evidence="6" id="KW-0812">Transmembrane</keyword>
<keyword evidence="6" id="KW-0472">Membrane</keyword>
<evidence type="ECO:0000313" key="8">
    <source>
        <dbReference type="EMBL" id="REK75032.1"/>
    </source>
</evidence>
<dbReference type="EC" id="2.7.13.3" evidence="2"/>
<dbReference type="SMART" id="SM00387">
    <property type="entry name" value="HATPase_c"/>
    <property type="match status" value="1"/>
</dbReference>
<dbReference type="InterPro" id="IPR011712">
    <property type="entry name" value="Sig_transdc_His_kin_sub3_dim/P"/>
</dbReference>
<dbReference type="PANTHER" id="PTHR24421">
    <property type="entry name" value="NITRATE/NITRITE SENSOR PROTEIN NARX-RELATED"/>
    <property type="match status" value="1"/>
</dbReference>
<evidence type="ECO:0000256" key="5">
    <source>
        <dbReference type="ARBA" id="ARBA00023012"/>
    </source>
</evidence>
<dbReference type="GO" id="GO:0046983">
    <property type="term" value="F:protein dimerization activity"/>
    <property type="evidence" value="ECO:0007669"/>
    <property type="project" value="InterPro"/>
</dbReference>
<feature type="transmembrane region" description="Helical" evidence="6">
    <location>
        <begin position="64"/>
        <end position="81"/>
    </location>
</feature>
<dbReference type="Gene3D" id="1.20.5.1930">
    <property type="match status" value="1"/>
</dbReference>
<dbReference type="Pfam" id="PF02518">
    <property type="entry name" value="HATPase_c"/>
    <property type="match status" value="1"/>
</dbReference>
<feature type="transmembrane region" description="Helical" evidence="6">
    <location>
        <begin position="102"/>
        <end position="122"/>
    </location>
</feature>
<keyword evidence="5" id="KW-0902">Two-component regulatory system</keyword>
<proteinExistence type="predicted"/>
<accession>A0A371PGG9</accession>
<keyword evidence="4 8" id="KW-0418">Kinase</keyword>
<name>A0A371PGG9_9BACL</name>
<dbReference type="Proteomes" id="UP000261905">
    <property type="component" value="Unassembled WGS sequence"/>
</dbReference>
<evidence type="ECO:0000256" key="4">
    <source>
        <dbReference type="ARBA" id="ARBA00022777"/>
    </source>
</evidence>
<dbReference type="InterPro" id="IPR050482">
    <property type="entry name" value="Sensor_HK_TwoCompSys"/>
</dbReference>
<evidence type="ECO:0000256" key="1">
    <source>
        <dbReference type="ARBA" id="ARBA00000085"/>
    </source>
</evidence>
<feature type="transmembrane region" description="Helical" evidence="6">
    <location>
        <begin position="39"/>
        <end position="58"/>
    </location>
</feature>
<dbReference type="GO" id="GO:0000155">
    <property type="term" value="F:phosphorelay sensor kinase activity"/>
    <property type="evidence" value="ECO:0007669"/>
    <property type="project" value="InterPro"/>
</dbReference>
<dbReference type="SUPFAM" id="SSF55874">
    <property type="entry name" value="ATPase domain of HSP90 chaperone/DNA topoisomerase II/histidine kinase"/>
    <property type="match status" value="1"/>
</dbReference>
<dbReference type="Pfam" id="PF07730">
    <property type="entry name" value="HisKA_3"/>
    <property type="match status" value="1"/>
</dbReference>
<organism evidence="8 9">
    <name type="scientific">Paenibacillus paeoniae</name>
    <dbReference type="NCBI Taxonomy" id="2292705"/>
    <lineage>
        <taxon>Bacteria</taxon>
        <taxon>Bacillati</taxon>
        <taxon>Bacillota</taxon>
        <taxon>Bacilli</taxon>
        <taxon>Bacillales</taxon>
        <taxon>Paenibacillaceae</taxon>
        <taxon>Paenibacillus</taxon>
    </lineage>
</organism>
<evidence type="ECO:0000313" key="9">
    <source>
        <dbReference type="Proteomes" id="UP000261905"/>
    </source>
</evidence>
<dbReference type="InterPro" id="IPR003594">
    <property type="entry name" value="HATPase_dom"/>
</dbReference>
<evidence type="ECO:0000259" key="7">
    <source>
        <dbReference type="SMART" id="SM00387"/>
    </source>
</evidence>
<evidence type="ECO:0000256" key="2">
    <source>
        <dbReference type="ARBA" id="ARBA00012438"/>
    </source>
</evidence>
<evidence type="ECO:0000256" key="3">
    <source>
        <dbReference type="ARBA" id="ARBA00022679"/>
    </source>
</evidence>
<dbReference type="EMBL" id="QUBQ01000002">
    <property type="protein sequence ID" value="REK75032.1"/>
    <property type="molecule type" value="Genomic_DNA"/>
</dbReference>
<gene>
    <name evidence="8" type="ORF">DX130_15460</name>
</gene>